<comment type="caution">
    <text evidence="2">The sequence shown here is derived from an EMBL/GenBank/DDBJ whole genome shotgun (WGS) entry which is preliminary data.</text>
</comment>
<evidence type="ECO:0000313" key="2">
    <source>
        <dbReference type="EMBL" id="GBO99442.1"/>
    </source>
</evidence>
<feature type="region of interest" description="Disordered" evidence="1">
    <location>
        <begin position="85"/>
        <end position="140"/>
    </location>
</feature>
<proteinExistence type="predicted"/>
<sequence length="140" mass="15915">MNIAMIIVATSAPINTMNPRIHKFGANIARRRAREHGKLGPSRGLRRVRRDMEKASCSFSLVYKSSKPTHFTTGSKTRMKDIDIENRTASESKMEEINIEKRTGSESRIKENDIESRTESESRMKDIDIENRTGSESRTG</sequence>
<dbReference type="EMBL" id="BGZK01000003">
    <property type="protein sequence ID" value="GBO99442.1"/>
    <property type="molecule type" value="Genomic_DNA"/>
</dbReference>
<evidence type="ECO:0000313" key="3">
    <source>
        <dbReference type="Proteomes" id="UP000299102"/>
    </source>
</evidence>
<accession>A0A4C1SBA3</accession>
<organism evidence="2 3">
    <name type="scientific">Eumeta variegata</name>
    <name type="common">Bagworm moth</name>
    <name type="synonym">Eumeta japonica</name>
    <dbReference type="NCBI Taxonomy" id="151549"/>
    <lineage>
        <taxon>Eukaryota</taxon>
        <taxon>Metazoa</taxon>
        <taxon>Ecdysozoa</taxon>
        <taxon>Arthropoda</taxon>
        <taxon>Hexapoda</taxon>
        <taxon>Insecta</taxon>
        <taxon>Pterygota</taxon>
        <taxon>Neoptera</taxon>
        <taxon>Endopterygota</taxon>
        <taxon>Lepidoptera</taxon>
        <taxon>Glossata</taxon>
        <taxon>Ditrysia</taxon>
        <taxon>Tineoidea</taxon>
        <taxon>Psychidae</taxon>
        <taxon>Oiketicinae</taxon>
        <taxon>Eumeta</taxon>
    </lineage>
</organism>
<gene>
    <name evidence="2" type="ORF">EVAR_642_1</name>
</gene>
<reference evidence="2 3" key="1">
    <citation type="journal article" date="2019" name="Commun. Biol.">
        <title>The bagworm genome reveals a unique fibroin gene that provides high tensile strength.</title>
        <authorList>
            <person name="Kono N."/>
            <person name="Nakamura H."/>
            <person name="Ohtoshi R."/>
            <person name="Tomita M."/>
            <person name="Numata K."/>
            <person name="Arakawa K."/>
        </authorList>
    </citation>
    <scope>NUCLEOTIDE SEQUENCE [LARGE SCALE GENOMIC DNA]</scope>
</reference>
<dbReference type="AlphaFoldDB" id="A0A4C1SBA3"/>
<keyword evidence="3" id="KW-1185">Reference proteome</keyword>
<protein>
    <submittedName>
        <fullName evidence="2">Uncharacterized protein</fullName>
    </submittedName>
</protein>
<dbReference type="Proteomes" id="UP000299102">
    <property type="component" value="Unassembled WGS sequence"/>
</dbReference>
<evidence type="ECO:0000256" key="1">
    <source>
        <dbReference type="SAM" id="MobiDB-lite"/>
    </source>
</evidence>
<name>A0A4C1SBA3_EUMVA</name>